<keyword evidence="1 2" id="KW-0807">Transducer</keyword>
<feature type="domain" description="Methyl-accepting transducer" evidence="3">
    <location>
        <begin position="191"/>
        <end position="427"/>
    </location>
</feature>
<gene>
    <name evidence="6" type="ORF">ACFQ4O_14370</name>
</gene>
<dbReference type="SMART" id="SM00086">
    <property type="entry name" value="PAC"/>
    <property type="match status" value="1"/>
</dbReference>
<evidence type="ECO:0000259" key="3">
    <source>
        <dbReference type="PROSITE" id="PS50111"/>
    </source>
</evidence>
<organism evidence="6 7">
    <name type="scientific">Methylopila musalis</name>
    <dbReference type="NCBI Taxonomy" id="1134781"/>
    <lineage>
        <taxon>Bacteria</taxon>
        <taxon>Pseudomonadati</taxon>
        <taxon>Pseudomonadota</taxon>
        <taxon>Alphaproteobacteria</taxon>
        <taxon>Hyphomicrobiales</taxon>
        <taxon>Methylopilaceae</taxon>
        <taxon>Methylopila</taxon>
    </lineage>
</organism>
<reference evidence="7" key="1">
    <citation type="journal article" date="2019" name="Int. J. Syst. Evol. Microbiol.">
        <title>The Global Catalogue of Microorganisms (GCM) 10K type strain sequencing project: providing services to taxonomists for standard genome sequencing and annotation.</title>
        <authorList>
            <consortium name="The Broad Institute Genomics Platform"/>
            <consortium name="The Broad Institute Genome Sequencing Center for Infectious Disease"/>
            <person name="Wu L."/>
            <person name="Ma J."/>
        </authorList>
    </citation>
    <scope>NUCLEOTIDE SEQUENCE [LARGE SCALE GENOMIC DNA]</scope>
    <source>
        <strain evidence="7">CCUG 61696</strain>
    </source>
</reference>
<protein>
    <submittedName>
        <fullName evidence="6">Methyl-accepting chemotaxis protein</fullName>
    </submittedName>
</protein>
<sequence length="434" mass="45930">MSFGWPFPAFPAQARFEELSRSGVWAECDAGGVIRAGNANFFDLFGASRDLVGRSYATLAAETREARRKAAFDAAQVEAIRRSQAVIQFTPEGEIVDANENFLAATGYRLDEIVGRHHSLFVWPEQADTEEHRAFWRELREGRFKSGEFRRRSKSGGEVWLQATYNPIMDEQGAVVGVVKFAINVTAAHDESHRRARLRTEIDGELARIGERVGQTSREAANAADAAEGAFAGAQSVAQGAAELSMSIEEISRQLDVALATTREAVEVVAAASGRVRSLEASVAEIGSITNVIRDIASQTNLLALNATIEAARAGEAGRGFAVVANEVKTLAAQTATATDVISSNVTTVQGSTSSVVGAINDVVALINRIHQASGGIAAAVEEQSVVTRHMSVGMSQAAGSSESVTRSLSEIAAAAGAIDAATRQVQEASRAIG</sequence>
<dbReference type="SMART" id="SM00283">
    <property type="entry name" value="MA"/>
    <property type="match status" value="1"/>
</dbReference>
<dbReference type="PROSITE" id="PS50113">
    <property type="entry name" value="PAC"/>
    <property type="match status" value="1"/>
</dbReference>
<dbReference type="InterPro" id="IPR001610">
    <property type="entry name" value="PAC"/>
</dbReference>
<dbReference type="PANTHER" id="PTHR32089:SF112">
    <property type="entry name" value="LYSOZYME-LIKE PROTEIN-RELATED"/>
    <property type="match status" value="1"/>
</dbReference>
<dbReference type="CDD" id="cd00130">
    <property type="entry name" value="PAS"/>
    <property type="match status" value="1"/>
</dbReference>
<comment type="caution">
    <text evidence="6">The sequence shown here is derived from an EMBL/GenBank/DDBJ whole genome shotgun (WGS) entry which is preliminary data.</text>
</comment>
<dbReference type="PROSITE" id="PS50112">
    <property type="entry name" value="PAS"/>
    <property type="match status" value="1"/>
</dbReference>
<evidence type="ECO:0000259" key="5">
    <source>
        <dbReference type="PROSITE" id="PS50113"/>
    </source>
</evidence>
<dbReference type="InterPro" id="IPR013655">
    <property type="entry name" value="PAS_fold_3"/>
</dbReference>
<dbReference type="SUPFAM" id="SSF55785">
    <property type="entry name" value="PYP-like sensor domain (PAS domain)"/>
    <property type="match status" value="1"/>
</dbReference>
<evidence type="ECO:0000313" key="6">
    <source>
        <dbReference type="EMBL" id="MFD1333186.1"/>
    </source>
</evidence>
<keyword evidence="7" id="KW-1185">Reference proteome</keyword>
<dbReference type="RefSeq" id="WP_378776515.1">
    <property type="nucleotide sequence ID" value="NZ_JBHTMX010000180.1"/>
</dbReference>
<feature type="domain" description="PAC" evidence="5">
    <location>
        <begin position="145"/>
        <end position="197"/>
    </location>
</feature>
<dbReference type="PANTHER" id="PTHR32089">
    <property type="entry name" value="METHYL-ACCEPTING CHEMOTAXIS PROTEIN MCPB"/>
    <property type="match status" value="1"/>
</dbReference>
<name>A0ABW3ZA96_9HYPH</name>
<dbReference type="InterPro" id="IPR004089">
    <property type="entry name" value="MCPsignal_dom"/>
</dbReference>
<dbReference type="Pfam" id="PF08447">
    <property type="entry name" value="PAS_3"/>
    <property type="match status" value="1"/>
</dbReference>
<dbReference type="InterPro" id="IPR000014">
    <property type="entry name" value="PAS"/>
</dbReference>
<dbReference type="InterPro" id="IPR035965">
    <property type="entry name" value="PAS-like_dom_sf"/>
</dbReference>
<evidence type="ECO:0000256" key="2">
    <source>
        <dbReference type="PROSITE-ProRule" id="PRU00284"/>
    </source>
</evidence>
<dbReference type="NCBIfam" id="TIGR00229">
    <property type="entry name" value="sensory_box"/>
    <property type="match status" value="1"/>
</dbReference>
<dbReference type="InterPro" id="IPR000700">
    <property type="entry name" value="PAS-assoc_C"/>
</dbReference>
<evidence type="ECO:0000256" key="1">
    <source>
        <dbReference type="ARBA" id="ARBA00023224"/>
    </source>
</evidence>
<evidence type="ECO:0000313" key="7">
    <source>
        <dbReference type="Proteomes" id="UP001597171"/>
    </source>
</evidence>
<evidence type="ECO:0000259" key="4">
    <source>
        <dbReference type="PROSITE" id="PS50112"/>
    </source>
</evidence>
<dbReference type="Proteomes" id="UP001597171">
    <property type="component" value="Unassembled WGS sequence"/>
</dbReference>
<dbReference type="Gene3D" id="1.10.287.950">
    <property type="entry name" value="Methyl-accepting chemotaxis protein"/>
    <property type="match status" value="1"/>
</dbReference>
<dbReference type="PROSITE" id="PS50111">
    <property type="entry name" value="CHEMOTAXIS_TRANSDUC_2"/>
    <property type="match status" value="1"/>
</dbReference>
<feature type="domain" description="PAS" evidence="4">
    <location>
        <begin position="86"/>
        <end position="142"/>
    </location>
</feature>
<dbReference type="EMBL" id="JBHTMX010000180">
    <property type="protein sequence ID" value="MFD1333186.1"/>
    <property type="molecule type" value="Genomic_DNA"/>
</dbReference>
<dbReference type="Gene3D" id="3.30.450.20">
    <property type="entry name" value="PAS domain"/>
    <property type="match status" value="1"/>
</dbReference>
<accession>A0ABW3ZA96</accession>
<dbReference type="Pfam" id="PF00015">
    <property type="entry name" value="MCPsignal"/>
    <property type="match status" value="1"/>
</dbReference>
<dbReference type="SUPFAM" id="SSF58104">
    <property type="entry name" value="Methyl-accepting chemotaxis protein (MCP) signaling domain"/>
    <property type="match status" value="1"/>
</dbReference>
<proteinExistence type="predicted"/>